<proteinExistence type="inferred from homology"/>
<dbReference type="Gene3D" id="1.10.12.10">
    <property type="entry name" value="Lyase 2-enoyl-coa Hydratase, Chain A, domain 2"/>
    <property type="match status" value="1"/>
</dbReference>
<dbReference type="Pfam" id="PF00378">
    <property type="entry name" value="ECH_1"/>
    <property type="match status" value="1"/>
</dbReference>
<dbReference type="GO" id="GO:0016829">
    <property type="term" value="F:lyase activity"/>
    <property type="evidence" value="ECO:0007669"/>
    <property type="project" value="UniProtKB-KW"/>
</dbReference>
<dbReference type="CDD" id="cd06558">
    <property type="entry name" value="crotonase-like"/>
    <property type="match status" value="1"/>
</dbReference>
<dbReference type="Gene3D" id="3.90.226.10">
    <property type="entry name" value="2-enoyl-CoA Hydratase, Chain A, domain 1"/>
    <property type="match status" value="1"/>
</dbReference>
<dbReference type="InterPro" id="IPR014748">
    <property type="entry name" value="Enoyl-CoA_hydra_C"/>
</dbReference>
<gene>
    <name evidence="4" type="ORF">EZJ58_1586</name>
</gene>
<dbReference type="InterPro" id="IPR018376">
    <property type="entry name" value="Enoyl-CoA_hyd/isom_CS"/>
</dbReference>
<organism evidence="4 5">
    <name type="scientific">Sodalis ligni</name>
    <dbReference type="NCBI Taxonomy" id="2697027"/>
    <lineage>
        <taxon>Bacteria</taxon>
        <taxon>Pseudomonadati</taxon>
        <taxon>Pseudomonadota</taxon>
        <taxon>Gammaproteobacteria</taxon>
        <taxon>Enterobacterales</taxon>
        <taxon>Bruguierivoracaceae</taxon>
        <taxon>Sodalis</taxon>
    </lineage>
</organism>
<dbReference type="InterPro" id="IPR001753">
    <property type="entry name" value="Enoyl-CoA_hydra/iso"/>
</dbReference>
<dbReference type="OrthoDB" id="5389341at2"/>
<dbReference type="RefSeq" id="WP_132922371.1">
    <property type="nucleotide sequence ID" value="NZ_CP075169.1"/>
</dbReference>
<dbReference type="Proteomes" id="UP000294555">
    <property type="component" value="Unassembled WGS sequence"/>
</dbReference>
<name>A0A4R1ND16_9GAMM</name>
<dbReference type="EMBL" id="SJOI01000001">
    <property type="protein sequence ID" value="TCL03511.1"/>
    <property type="molecule type" value="Genomic_DNA"/>
</dbReference>
<dbReference type="GO" id="GO:0006635">
    <property type="term" value="P:fatty acid beta-oxidation"/>
    <property type="evidence" value="ECO:0007669"/>
    <property type="project" value="TreeGrafter"/>
</dbReference>
<comment type="caution">
    <text evidence="4">The sequence shown here is derived from an EMBL/GenBank/DDBJ whole genome shotgun (WGS) entry which is preliminary data.</text>
</comment>
<dbReference type="SUPFAM" id="SSF52096">
    <property type="entry name" value="ClpP/crotonase"/>
    <property type="match status" value="1"/>
</dbReference>
<evidence type="ECO:0000256" key="2">
    <source>
        <dbReference type="ARBA" id="ARBA00023239"/>
    </source>
</evidence>
<keyword evidence="5" id="KW-1185">Reference proteome</keyword>
<dbReference type="AlphaFoldDB" id="A0A4R1ND16"/>
<dbReference type="InterPro" id="IPR029045">
    <property type="entry name" value="ClpP/crotonase-like_dom_sf"/>
</dbReference>
<evidence type="ECO:0000313" key="4">
    <source>
        <dbReference type="EMBL" id="TCL03511.1"/>
    </source>
</evidence>
<evidence type="ECO:0000256" key="1">
    <source>
        <dbReference type="ARBA" id="ARBA00005254"/>
    </source>
</evidence>
<protein>
    <submittedName>
        <fullName evidence="4">Methylmalonyl-CoA decarboxylase homohexamer subunit</fullName>
    </submittedName>
</protein>
<dbReference type="PANTHER" id="PTHR11941:SF54">
    <property type="entry name" value="ENOYL-COA HYDRATASE, MITOCHONDRIAL"/>
    <property type="match status" value="1"/>
</dbReference>
<comment type="similarity">
    <text evidence="1 3">Belongs to the enoyl-CoA hydratase/isomerase family.</text>
</comment>
<evidence type="ECO:0000313" key="5">
    <source>
        <dbReference type="Proteomes" id="UP000294555"/>
    </source>
</evidence>
<dbReference type="PROSITE" id="PS00166">
    <property type="entry name" value="ENOYL_COA_HYDRATASE"/>
    <property type="match status" value="1"/>
</dbReference>
<dbReference type="NCBIfam" id="NF008506">
    <property type="entry name" value="PRK11423.1"/>
    <property type="match status" value="1"/>
</dbReference>
<reference evidence="4 5" key="1">
    <citation type="submission" date="2019-02" db="EMBL/GenBank/DDBJ databases">
        <title>Investigation of anaerobic lignin degradation for improved lignocellulosic biofuels.</title>
        <authorList>
            <person name="Deangelis K."/>
        </authorList>
    </citation>
    <scope>NUCLEOTIDE SEQUENCE [LARGE SCALE GENOMIC DNA]</scope>
    <source>
        <strain evidence="4 5">159R</strain>
    </source>
</reference>
<sequence>MAYDYVKVLIENRVGIIEFNYGKKLNALSAVFIKDILQALEDLNNIDIRCVILRAQKGTKVFSAGHDIHELPKTRRDPLAYDDPLRQITRAIQKFPKPIISMVEGSVWGGAFELIMSSDIIIASNQSTFSMTPVNLGVPYNLVGIHNLIRDAGFHIVKEMIFTASPISAQRGLAVGILNHIVDPQDLEEFTMKMANTIAEKAPLAVAVIKEELRVLGEAHTLNSDEFERIQGLRRVVYDSQDYQEGMAAFIEKRKANFLGH</sequence>
<evidence type="ECO:0000256" key="3">
    <source>
        <dbReference type="RuleBase" id="RU003707"/>
    </source>
</evidence>
<accession>A0A4R1ND16</accession>
<keyword evidence="2" id="KW-0456">Lyase</keyword>
<dbReference type="PANTHER" id="PTHR11941">
    <property type="entry name" value="ENOYL-COA HYDRATASE-RELATED"/>
    <property type="match status" value="1"/>
</dbReference>